<dbReference type="VEuPathDB" id="FungiDB:YALI0_C10714g"/>
<evidence type="ECO:0000313" key="3">
    <source>
        <dbReference type="Proteomes" id="UP000182444"/>
    </source>
</evidence>
<dbReference type="VEuPathDB" id="FungiDB:YALI1_C15084g"/>
<dbReference type="InterPro" id="IPR042099">
    <property type="entry name" value="ANL_N_sf"/>
</dbReference>
<dbReference type="SUPFAM" id="SSF56801">
    <property type="entry name" value="Acetyl-CoA synthetase-like"/>
    <property type="match status" value="1"/>
</dbReference>
<reference evidence="1 3" key="1">
    <citation type="journal article" date="2016" name="PLoS ONE">
        <title>Sequence Assembly of Yarrowia lipolytica Strain W29/CLIB89 Shows Transposable Element Diversity.</title>
        <authorList>
            <person name="Magnan C."/>
            <person name="Yu J."/>
            <person name="Chang I."/>
            <person name="Jahn E."/>
            <person name="Kanomata Y."/>
            <person name="Wu J."/>
            <person name="Zeller M."/>
            <person name="Oakes M."/>
            <person name="Baldi P."/>
            <person name="Sandmeyer S."/>
        </authorList>
    </citation>
    <scope>NUCLEOTIDE SEQUENCE [LARGE SCALE GENOMIC DNA]</scope>
    <source>
        <strain evidence="1">CLIB89</strain>
        <strain evidence="3">CLIB89(W29)</strain>
    </source>
</reference>
<name>A0A1D8NAK1_YARLL</name>
<accession>A0A1D8NAK1</accession>
<evidence type="ECO:0008006" key="5">
    <source>
        <dbReference type="Google" id="ProtNLM"/>
    </source>
</evidence>
<dbReference type="EMBL" id="CP017555">
    <property type="protein sequence ID" value="AOW02653.1"/>
    <property type="molecule type" value="Genomic_DNA"/>
</dbReference>
<reference evidence="2 4" key="2">
    <citation type="submission" date="2018-07" db="EMBL/GenBank/DDBJ databases">
        <title>Draft Genome Assemblies for Five Robust Yarrowia lipolytica Strains Exhibiting High Lipid Production and Pentose Sugar Utilization and Sugar Alcohol Secretion from Undetoxified Lignocellulosic Biomass Hydrolysates.</title>
        <authorList>
            <consortium name="DOE Joint Genome Institute"/>
            <person name="Walker C."/>
            <person name="Ryu S."/>
            <person name="Na H."/>
            <person name="Zane M."/>
            <person name="LaButti K."/>
            <person name="Lipzen A."/>
            <person name="Haridas S."/>
            <person name="Barry K."/>
            <person name="Grigoriev I.V."/>
            <person name="Quarterman J."/>
            <person name="Slininger P."/>
            <person name="Dien B."/>
            <person name="Trinh C.T."/>
        </authorList>
    </citation>
    <scope>NUCLEOTIDE SEQUENCE [LARGE SCALE GENOMIC DNA]</scope>
    <source>
        <strain evidence="2 4">YB392</strain>
    </source>
</reference>
<sequence length="439" mass="48466">MLALSLQETVTALLLLFLTTYIIYSLIPSARDAHPLVVLQQSNLGSIRQPGESGVYRSHFCPHGLPLLRGLQIQADNYRLRNGNMGDLLELASDTVSYQNVRKLGSFLKPNVTIIWDKNRPEFVEILFACALYNLSVVVISDEYTGEALKEAIKVSNPGILVKNGEFGVLLNDTSYETVKNTYSEEEFPALDESYGFLGFPVSDIHRKIAIKYYNHANIVAAIVGQLKGFPATHEVTQKDTVYFADASIGKPFPLVLYLATLAIGAGVVTELDQATIVVTTQDRVSRLLSTKLSLWQRFKLSRAESSLANGCLNRSGVLTEYSKCRMLFFAAQEPALTSVQVGKIRALTGSHIVYSLMSRECLSPVAQTNIYDYRLINGVVFGPPPPCLEGKVQSESDDKVTKGQLVIQSPAADKGWLETEYFGEWGADGAWRLKSYST</sequence>
<organism evidence="1 3">
    <name type="scientific">Yarrowia lipolytica</name>
    <name type="common">Candida lipolytica</name>
    <dbReference type="NCBI Taxonomy" id="4952"/>
    <lineage>
        <taxon>Eukaryota</taxon>
        <taxon>Fungi</taxon>
        <taxon>Dikarya</taxon>
        <taxon>Ascomycota</taxon>
        <taxon>Saccharomycotina</taxon>
        <taxon>Dipodascomycetes</taxon>
        <taxon>Dipodascales</taxon>
        <taxon>Dipodascales incertae sedis</taxon>
        <taxon>Yarrowia</taxon>
    </lineage>
</organism>
<evidence type="ECO:0000313" key="4">
    <source>
        <dbReference type="Proteomes" id="UP000256601"/>
    </source>
</evidence>
<dbReference type="EMBL" id="KZ859095">
    <property type="protein sequence ID" value="RDW23296.1"/>
    <property type="molecule type" value="Genomic_DNA"/>
</dbReference>
<dbReference type="GeneID" id="2909359"/>
<evidence type="ECO:0000313" key="2">
    <source>
        <dbReference type="EMBL" id="RDW23296.1"/>
    </source>
</evidence>
<gene>
    <name evidence="2" type="ORF">B0I71DRAFT_136199</name>
    <name evidence="1" type="ORF">YALI1_C15084g</name>
</gene>
<evidence type="ECO:0000313" key="1">
    <source>
        <dbReference type="EMBL" id="AOW02653.1"/>
    </source>
</evidence>
<dbReference type="Gene3D" id="3.40.50.12780">
    <property type="entry name" value="N-terminal domain of ligase-like"/>
    <property type="match status" value="1"/>
</dbReference>
<dbReference type="Proteomes" id="UP000256601">
    <property type="component" value="Unassembled WGS sequence"/>
</dbReference>
<dbReference type="AlphaFoldDB" id="A0A1D8NAK1"/>
<proteinExistence type="predicted"/>
<dbReference type="eggNOG" id="ENOG502S9VQ">
    <property type="taxonomic scope" value="Eukaryota"/>
</dbReference>
<dbReference type="KEGG" id="yli:2909359"/>
<dbReference type="OMA" id="ADWNIYT"/>
<protein>
    <recommendedName>
        <fullName evidence="5">AMP-dependent synthetase/ligase domain-containing protein</fullName>
    </recommendedName>
</protein>
<dbReference type="Proteomes" id="UP000182444">
    <property type="component" value="Chromosome 1C"/>
</dbReference>